<dbReference type="Proteomes" id="UP000775213">
    <property type="component" value="Unassembled WGS sequence"/>
</dbReference>
<accession>A0AAV7GN67</accession>
<dbReference type="EMBL" id="JAGFBR010000013">
    <property type="protein sequence ID" value="KAH0456963.1"/>
    <property type="molecule type" value="Genomic_DNA"/>
</dbReference>
<sequence>MTVVRPAAARSSASCTHRSDSASSALVASSSSKTGAFFSNALAIAIRWRCPPESCTPRSPTHVLYPSGIPDMKR</sequence>
<gene>
    <name evidence="1" type="ORF">IEQ34_014870</name>
</gene>
<proteinExistence type="predicted"/>
<comment type="caution">
    <text evidence="1">The sequence shown here is derived from an EMBL/GenBank/DDBJ whole genome shotgun (WGS) entry which is preliminary data.</text>
</comment>
<evidence type="ECO:0000313" key="1">
    <source>
        <dbReference type="EMBL" id="KAH0456963.1"/>
    </source>
</evidence>
<dbReference type="AntiFam" id="ANF00062">
    <property type="entry name" value="Shadow ORF (opposite ABC transporter protein)"/>
</dbReference>
<evidence type="ECO:0000313" key="2">
    <source>
        <dbReference type="Proteomes" id="UP000775213"/>
    </source>
</evidence>
<protein>
    <submittedName>
        <fullName evidence="1">Uncharacterized protein</fullName>
    </submittedName>
</protein>
<keyword evidence="2" id="KW-1185">Reference proteome</keyword>
<organism evidence="1 2">
    <name type="scientific">Dendrobium chrysotoxum</name>
    <name type="common">Orchid</name>
    <dbReference type="NCBI Taxonomy" id="161865"/>
    <lineage>
        <taxon>Eukaryota</taxon>
        <taxon>Viridiplantae</taxon>
        <taxon>Streptophyta</taxon>
        <taxon>Embryophyta</taxon>
        <taxon>Tracheophyta</taxon>
        <taxon>Spermatophyta</taxon>
        <taxon>Magnoliopsida</taxon>
        <taxon>Liliopsida</taxon>
        <taxon>Asparagales</taxon>
        <taxon>Orchidaceae</taxon>
        <taxon>Epidendroideae</taxon>
        <taxon>Malaxideae</taxon>
        <taxon>Dendrobiinae</taxon>
        <taxon>Dendrobium</taxon>
    </lineage>
</organism>
<dbReference type="AlphaFoldDB" id="A0AAV7GN67"/>
<name>A0AAV7GN67_DENCH</name>
<reference evidence="1 2" key="1">
    <citation type="journal article" date="2021" name="Hortic Res">
        <title>Chromosome-scale assembly of the Dendrobium chrysotoxum genome enhances the understanding of orchid evolution.</title>
        <authorList>
            <person name="Zhang Y."/>
            <person name="Zhang G.Q."/>
            <person name="Zhang D."/>
            <person name="Liu X.D."/>
            <person name="Xu X.Y."/>
            <person name="Sun W.H."/>
            <person name="Yu X."/>
            <person name="Zhu X."/>
            <person name="Wang Z.W."/>
            <person name="Zhao X."/>
            <person name="Zhong W.Y."/>
            <person name="Chen H."/>
            <person name="Yin W.L."/>
            <person name="Huang T."/>
            <person name="Niu S.C."/>
            <person name="Liu Z.J."/>
        </authorList>
    </citation>
    <scope>NUCLEOTIDE SEQUENCE [LARGE SCALE GENOMIC DNA]</scope>
    <source>
        <strain evidence="1">Lindl</strain>
    </source>
</reference>